<comment type="caution">
    <text evidence="1">The sequence shown here is derived from an EMBL/GenBank/DDBJ whole genome shotgun (WGS) entry which is preliminary data.</text>
</comment>
<proteinExistence type="predicted"/>
<evidence type="ECO:0000313" key="1">
    <source>
        <dbReference type="EMBL" id="KAK1869217.1"/>
    </source>
</evidence>
<dbReference type="Proteomes" id="UP000798662">
    <property type="component" value="Chromosome 3"/>
</dbReference>
<name>A0ACC3CHI3_PYRYE</name>
<accession>A0ACC3CHI3</accession>
<gene>
    <name evidence="1" type="ORF">I4F81_011698</name>
</gene>
<protein>
    <submittedName>
        <fullName evidence="1">Uncharacterized protein</fullName>
    </submittedName>
</protein>
<sequence>MYRISDKDKWIYKDSEWNRTRWWNQKDSTEEVSSSHISCPLPAGGTLSIAKDQLHAASSAAVKRWPRSADAIQTHCGPDSHSRHSVDSPTRCHPLPTLNPSLPPSACTSPVDAAVTAMTATTAHATPTSHQGIIAVEPDARVPVAAPATTATAIVAATSCSSFCSASTAAATSAATTASPHGVVAAKAAVAAADGSGPPVGAVTTSAITPAASVMGRSCSSATTRSHRPRATSGPVSAVGGVRGGGGAPRGNAPQPPQPQFPHCASAGPDGGAAGAAATAAAAATALALSGWGGGRRCPTGTSATTTETEGSGPPPLPPTPAVMAPPPRRLPRAPAHASDRPLQGLAGCGISVCQGTPHRCGTVGAASHMSWLGDGRVHPSPGCHERGRKGTSSASPPPPVPWQLMSVTEGDRGRTLAGAVWDLAVDKEPQAPCAWLVDDG</sequence>
<organism evidence="1 2">
    <name type="scientific">Pyropia yezoensis</name>
    <name type="common">Susabi-nori</name>
    <name type="synonym">Porphyra yezoensis</name>
    <dbReference type="NCBI Taxonomy" id="2788"/>
    <lineage>
        <taxon>Eukaryota</taxon>
        <taxon>Rhodophyta</taxon>
        <taxon>Bangiophyceae</taxon>
        <taxon>Bangiales</taxon>
        <taxon>Bangiaceae</taxon>
        <taxon>Pyropia</taxon>
    </lineage>
</organism>
<evidence type="ECO:0000313" key="2">
    <source>
        <dbReference type="Proteomes" id="UP000798662"/>
    </source>
</evidence>
<reference evidence="1" key="1">
    <citation type="submission" date="2019-11" db="EMBL/GenBank/DDBJ databases">
        <title>Nori genome reveals adaptations in red seaweeds to the harsh intertidal environment.</title>
        <authorList>
            <person name="Wang D."/>
            <person name="Mao Y."/>
        </authorList>
    </citation>
    <scope>NUCLEOTIDE SEQUENCE</scope>
    <source>
        <tissue evidence="1">Gametophyte</tissue>
    </source>
</reference>
<keyword evidence="2" id="KW-1185">Reference proteome</keyword>
<dbReference type="EMBL" id="CM020620">
    <property type="protein sequence ID" value="KAK1869217.1"/>
    <property type="molecule type" value="Genomic_DNA"/>
</dbReference>